<organism evidence="2 3">
    <name type="scientific">Halteria grandinella</name>
    <dbReference type="NCBI Taxonomy" id="5974"/>
    <lineage>
        <taxon>Eukaryota</taxon>
        <taxon>Sar</taxon>
        <taxon>Alveolata</taxon>
        <taxon>Ciliophora</taxon>
        <taxon>Intramacronucleata</taxon>
        <taxon>Spirotrichea</taxon>
        <taxon>Stichotrichia</taxon>
        <taxon>Sporadotrichida</taxon>
        <taxon>Halteriidae</taxon>
        <taxon>Halteria</taxon>
    </lineage>
</organism>
<keyword evidence="1" id="KW-0472">Membrane</keyword>
<reference evidence="2" key="1">
    <citation type="submission" date="2019-06" db="EMBL/GenBank/DDBJ databases">
        <authorList>
            <person name="Zheng W."/>
        </authorList>
    </citation>
    <scope>NUCLEOTIDE SEQUENCE</scope>
    <source>
        <strain evidence="2">QDHG01</strain>
    </source>
</reference>
<evidence type="ECO:0000313" key="3">
    <source>
        <dbReference type="Proteomes" id="UP000785679"/>
    </source>
</evidence>
<sequence length="254" mass="29368">MRFNFDRETNTRLDADQLAWLEKILIRNTHANVTLIGSSIQVIPDYYRVSETFAYKNKRLLFDLLNKYKKSNVLILSGDVHYAQFYSSKCKGFVGGYKLWEFTSSGLSHTQADFQIGATPEMELLTHPFWTESDIKILPNFGQVDIDLLTDNSIDLHLTAFGIHGEILLQTTLNTKQMQFNEKGLQQNAKMCQITHEKHQLILHLAQFMQHLVGFKNPMTLMYLQVLPLGMVVLPITFGVYIFRKLCQRMLKIC</sequence>
<evidence type="ECO:0000256" key="1">
    <source>
        <dbReference type="SAM" id="Phobius"/>
    </source>
</evidence>
<dbReference type="SUPFAM" id="SSF56300">
    <property type="entry name" value="Metallo-dependent phosphatases"/>
    <property type="match status" value="1"/>
</dbReference>
<accession>A0A8J8T1M3</accession>
<gene>
    <name evidence="2" type="ORF">FGO68_gene703</name>
</gene>
<evidence type="ECO:0008006" key="4">
    <source>
        <dbReference type="Google" id="ProtNLM"/>
    </source>
</evidence>
<dbReference type="OrthoDB" id="10266805at2759"/>
<dbReference type="PANTHER" id="PTHR33987:SF1">
    <property type="entry name" value="CALCINEURIN-LIKE METALLO-PHOSPHOESTERASE SUPERFAMILY PROTEIN"/>
    <property type="match status" value="1"/>
</dbReference>
<evidence type="ECO:0000313" key="2">
    <source>
        <dbReference type="EMBL" id="TNV78844.1"/>
    </source>
</evidence>
<dbReference type="EMBL" id="RRYP01009757">
    <property type="protein sequence ID" value="TNV78844.1"/>
    <property type="molecule type" value="Genomic_DNA"/>
</dbReference>
<comment type="caution">
    <text evidence="2">The sequence shown here is derived from an EMBL/GenBank/DDBJ whole genome shotgun (WGS) entry which is preliminary data.</text>
</comment>
<feature type="transmembrane region" description="Helical" evidence="1">
    <location>
        <begin position="222"/>
        <end position="243"/>
    </location>
</feature>
<name>A0A8J8T1M3_HALGN</name>
<keyword evidence="1" id="KW-0812">Transmembrane</keyword>
<dbReference type="InterPro" id="IPR038607">
    <property type="entry name" value="PhoD-like_sf"/>
</dbReference>
<keyword evidence="3" id="KW-1185">Reference proteome</keyword>
<dbReference type="Proteomes" id="UP000785679">
    <property type="component" value="Unassembled WGS sequence"/>
</dbReference>
<dbReference type="AlphaFoldDB" id="A0A8J8T1M3"/>
<dbReference type="PANTHER" id="PTHR33987">
    <property type="entry name" value="CALCINEURIN-LIKE METALLO-PHOSPHOESTERASE SUPERFAMILY PROTEIN"/>
    <property type="match status" value="1"/>
</dbReference>
<keyword evidence="1" id="KW-1133">Transmembrane helix</keyword>
<protein>
    <recommendedName>
        <fullName evidence="4">PhoD-like phosphatase metallophosphatase domain-containing protein</fullName>
    </recommendedName>
</protein>
<proteinExistence type="predicted"/>
<dbReference type="Gene3D" id="3.60.21.70">
    <property type="entry name" value="PhoD-like phosphatase"/>
    <property type="match status" value="1"/>
</dbReference>
<dbReference type="InterPro" id="IPR029052">
    <property type="entry name" value="Metallo-depent_PP-like"/>
</dbReference>